<feature type="transmembrane region" description="Helical" evidence="6">
    <location>
        <begin position="48"/>
        <end position="70"/>
    </location>
</feature>
<proteinExistence type="inferred from homology"/>
<dbReference type="GO" id="GO:0016020">
    <property type="term" value="C:membrane"/>
    <property type="evidence" value="ECO:0007669"/>
    <property type="project" value="UniProtKB-SubCell"/>
</dbReference>
<sequence>MAQSLKELFSLGEIFFFLSIGLLVVSWIAVALRIWVRVSITKSPGWDDAAIIFTLCLFTCYVSFLLVLIMSARDMRAFTPNQIKETLRWVQLSEVFYILTTTFLKMSLGLFFLRLLTKPWQRYLFHTTLVITALYGVFYFLATVLVCGSPSNAEGSFAGSRSCASTDFILSTGYIYGIINVLSDWTFTLVPILILIESDMCPRSKIVVSFVIAFAAIGSVSSIMRMVYLKGLLLKTGLTVESVKATIWATAEPGTGIIASSVAILRPLFRKIALKFGNKTNNNCDPKVLPAPPVTNDQESVVGLKSMDMKSKERRSSISDDVWDADTSYDLTLSGRPITITVGAGEGVAPVSPKRL</sequence>
<evidence type="ECO:0000256" key="2">
    <source>
        <dbReference type="ARBA" id="ARBA00022692"/>
    </source>
</evidence>
<evidence type="ECO:0000313" key="9">
    <source>
        <dbReference type="Proteomes" id="UP000244855"/>
    </source>
</evidence>
<dbReference type="PANTHER" id="PTHR33048">
    <property type="entry name" value="PTH11-LIKE INTEGRAL MEMBRANE PROTEIN (AFU_ORTHOLOGUE AFUA_5G11245)"/>
    <property type="match status" value="1"/>
</dbReference>
<dbReference type="InterPro" id="IPR049326">
    <property type="entry name" value="Rhodopsin_dom_fungi"/>
</dbReference>
<feature type="transmembrane region" description="Helical" evidence="6">
    <location>
        <begin position="174"/>
        <end position="194"/>
    </location>
</feature>
<comment type="similarity">
    <text evidence="5">Belongs to the SAT4 family.</text>
</comment>
<dbReference type="OrthoDB" id="4682787at2759"/>
<feature type="transmembrane region" description="Helical" evidence="6">
    <location>
        <begin position="206"/>
        <end position="227"/>
    </location>
</feature>
<dbReference type="PANTHER" id="PTHR33048:SF96">
    <property type="entry name" value="INTEGRAL MEMBRANE PROTEIN"/>
    <property type="match status" value="1"/>
</dbReference>
<keyword evidence="3 6" id="KW-1133">Transmembrane helix</keyword>
<name>A0A2V1DCS0_9PLEO</name>
<evidence type="ECO:0000256" key="4">
    <source>
        <dbReference type="ARBA" id="ARBA00023136"/>
    </source>
</evidence>
<accession>A0A2V1DCS0</accession>
<feature type="transmembrane region" description="Helical" evidence="6">
    <location>
        <begin position="95"/>
        <end position="116"/>
    </location>
</feature>
<comment type="subcellular location">
    <subcellularLocation>
        <location evidence="1">Membrane</location>
        <topology evidence="1">Multi-pass membrane protein</topology>
    </subcellularLocation>
</comment>
<keyword evidence="4 6" id="KW-0472">Membrane</keyword>
<reference evidence="8 9" key="1">
    <citation type="journal article" date="2018" name="Sci. Rep.">
        <title>Comparative genomics provides insights into the lifestyle and reveals functional heterogeneity of dark septate endophytic fungi.</title>
        <authorList>
            <person name="Knapp D.G."/>
            <person name="Nemeth J.B."/>
            <person name="Barry K."/>
            <person name="Hainaut M."/>
            <person name="Henrissat B."/>
            <person name="Johnson J."/>
            <person name="Kuo A."/>
            <person name="Lim J.H.P."/>
            <person name="Lipzen A."/>
            <person name="Nolan M."/>
            <person name="Ohm R.A."/>
            <person name="Tamas L."/>
            <person name="Grigoriev I.V."/>
            <person name="Spatafora J.W."/>
            <person name="Nagy L.G."/>
            <person name="Kovacs G.M."/>
        </authorList>
    </citation>
    <scope>NUCLEOTIDE SEQUENCE [LARGE SCALE GENOMIC DNA]</scope>
    <source>
        <strain evidence="8 9">DSE2036</strain>
    </source>
</reference>
<keyword evidence="2 6" id="KW-0812">Transmembrane</keyword>
<protein>
    <recommendedName>
        <fullName evidence="7">Rhodopsin domain-containing protein</fullName>
    </recommendedName>
</protein>
<feature type="transmembrane region" description="Helical" evidence="6">
    <location>
        <begin position="123"/>
        <end position="142"/>
    </location>
</feature>
<organism evidence="8 9">
    <name type="scientific">Periconia macrospinosa</name>
    <dbReference type="NCBI Taxonomy" id="97972"/>
    <lineage>
        <taxon>Eukaryota</taxon>
        <taxon>Fungi</taxon>
        <taxon>Dikarya</taxon>
        <taxon>Ascomycota</taxon>
        <taxon>Pezizomycotina</taxon>
        <taxon>Dothideomycetes</taxon>
        <taxon>Pleosporomycetidae</taxon>
        <taxon>Pleosporales</taxon>
        <taxon>Massarineae</taxon>
        <taxon>Periconiaceae</taxon>
        <taxon>Periconia</taxon>
    </lineage>
</organism>
<evidence type="ECO:0000313" key="8">
    <source>
        <dbReference type="EMBL" id="PVH95838.1"/>
    </source>
</evidence>
<dbReference type="AlphaFoldDB" id="A0A2V1DCS0"/>
<dbReference type="Pfam" id="PF20684">
    <property type="entry name" value="Fung_rhodopsin"/>
    <property type="match status" value="1"/>
</dbReference>
<evidence type="ECO:0000256" key="1">
    <source>
        <dbReference type="ARBA" id="ARBA00004141"/>
    </source>
</evidence>
<evidence type="ECO:0000256" key="6">
    <source>
        <dbReference type="SAM" id="Phobius"/>
    </source>
</evidence>
<dbReference type="Proteomes" id="UP000244855">
    <property type="component" value="Unassembled WGS sequence"/>
</dbReference>
<keyword evidence="9" id="KW-1185">Reference proteome</keyword>
<evidence type="ECO:0000256" key="5">
    <source>
        <dbReference type="ARBA" id="ARBA00038359"/>
    </source>
</evidence>
<feature type="domain" description="Rhodopsin" evidence="7">
    <location>
        <begin position="32"/>
        <end position="271"/>
    </location>
</feature>
<dbReference type="InterPro" id="IPR052337">
    <property type="entry name" value="SAT4-like"/>
</dbReference>
<evidence type="ECO:0000256" key="3">
    <source>
        <dbReference type="ARBA" id="ARBA00022989"/>
    </source>
</evidence>
<gene>
    <name evidence="8" type="ORF">DM02DRAFT_536497</name>
</gene>
<feature type="transmembrane region" description="Helical" evidence="6">
    <location>
        <begin position="14"/>
        <end position="36"/>
    </location>
</feature>
<evidence type="ECO:0000259" key="7">
    <source>
        <dbReference type="Pfam" id="PF20684"/>
    </source>
</evidence>
<dbReference type="EMBL" id="KZ805482">
    <property type="protein sequence ID" value="PVH95838.1"/>
    <property type="molecule type" value="Genomic_DNA"/>
</dbReference>